<proteinExistence type="predicted"/>
<evidence type="ECO:0000313" key="3">
    <source>
        <dbReference type="Proteomes" id="UP001596111"/>
    </source>
</evidence>
<accession>A0ABW0SSI1</accession>
<feature type="region of interest" description="Disordered" evidence="1">
    <location>
        <begin position="76"/>
        <end position="103"/>
    </location>
</feature>
<evidence type="ECO:0000313" key="2">
    <source>
        <dbReference type="EMBL" id="MFC5579805.1"/>
    </source>
</evidence>
<dbReference type="Proteomes" id="UP001596111">
    <property type="component" value="Unassembled WGS sequence"/>
</dbReference>
<protein>
    <submittedName>
        <fullName evidence="2">Uncharacterized protein</fullName>
    </submittedName>
</protein>
<evidence type="ECO:0000256" key="1">
    <source>
        <dbReference type="SAM" id="MobiDB-lite"/>
    </source>
</evidence>
<dbReference type="RefSeq" id="WP_377323702.1">
    <property type="nucleotide sequence ID" value="NZ_JBHSNG010000001.1"/>
</dbReference>
<comment type="caution">
    <text evidence="2">The sequence shown here is derived from an EMBL/GenBank/DDBJ whole genome shotgun (WGS) entry which is preliminary data.</text>
</comment>
<organism evidence="2 3">
    <name type="scientific">Rhodanobacter terrae</name>
    <dbReference type="NCBI Taxonomy" id="418647"/>
    <lineage>
        <taxon>Bacteria</taxon>
        <taxon>Pseudomonadati</taxon>
        <taxon>Pseudomonadota</taxon>
        <taxon>Gammaproteobacteria</taxon>
        <taxon>Lysobacterales</taxon>
        <taxon>Rhodanobacteraceae</taxon>
        <taxon>Rhodanobacter</taxon>
    </lineage>
</organism>
<dbReference type="EMBL" id="JBHSNG010000001">
    <property type="protein sequence ID" value="MFC5579805.1"/>
    <property type="molecule type" value="Genomic_DNA"/>
</dbReference>
<name>A0ABW0SSI1_9GAMM</name>
<reference evidence="3" key="1">
    <citation type="journal article" date="2019" name="Int. J. Syst. Evol. Microbiol.">
        <title>The Global Catalogue of Microorganisms (GCM) 10K type strain sequencing project: providing services to taxonomists for standard genome sequencing and annotation.</title>
        <authorList>
            <consortium name="The Broad Institute Genomics Platform"/>
            <consortium name="The Broad Institute Genome Sequencing Center for Infectious Disease"/>
            <person name="Wu L."/>
            <person name="Ma J."/>
        </authorList>
    </citation>
    <scope>NUCLEOTIDE SEQUENCE [LARGE SCALE GENOMIC DNA]</scope>
    <source>
        <strain evidence="3">CGMCC 1.13587</strain>
    </source>
</reference>
<sequence length="103" mass="11479">MSKEWWDAERQAWFDISKEPPPSTVEGRPKVVLVRGDRFDVVDYVCEVRADGSSRFEADGPEDHSRAMEAFDRGQALRAHSGSGCQPCTRAATPPHPRHRSGG</sequence>
<gene>
    <name evidence="2" type="ORF">ACFPPB_01555</name>
</gene>
<keyword evidence="3" id="KW-1185">Reference proteome</keyword>